<protein>
    <submittedName>
        <fullName evidence="1">Uncharacterized protein</fullName>
    </submittedName>
</protein>
<dbReference type="EMBL" id="JADCTT010000011">
    <property type="protein sequence ID" value="KAF9746497.1"/>
    <property type="molecule type" value="Genomic_DNA"/>
</dbReference>
<evidence type="ECO:0000313" key="1">
    <source>
        <dbReference type="EMBL" id="KAF9746497.1"/>
    </source>
</evidence>
<gene>
    <name evidence="1" type="ORF">IM811_003402</name>
</gene>
<sequence>MVVEKIGISLVARGLKNCPTTVETKTTKSAVRFMRDISAPACVLRSRERWGSSWISLRIEHMNIVRQHENHPYSPKWPFNYMRNLVFEECLLKFRIHVSIAIRGN</sequence>
<dbReference type="Proteomes" id="UP000616885">
    <property type="component" value="Unassembled WGS sequence"/>
</dbReference>
<reference evidence="1" key="1">
    <citation type="submission" date="2020-10" db="EMBL/GenBank/DDBJ databases">
        <title>High-Quality Genome Resource of Clonostachys rosea strain S41 by Oxford Nanopore Long-Read Sequencing.</title>
        <authorList>
            <person name="Wang H."/>
        </authorList>
    </citation>
    <scope>NUCLEOTIDE SEQUENCE</scope>
    <source>
        <strain evidence="1">S41</strain>
    </source>
</reference>
<organism evidence="1 2">
    <name type="scientific">Bionectria ochroleuca</name>
    <name type="common">Gliocladium roseum</name>
    <dbReference type="NCBI Taxonomy" id="29856"/>
    <lineage>
        <taxon>Eukaryota</taxon>
        <taxon>Fungi</taxon>
        <taxon>Dikarya</taxon>
        <taxon>Ascomycota</taxon>
        <taxon>Pezizomycotina</taxon>
        <taxon>Sordariomycetes</taxon>
        <taxon>Hypocreomycetidae</taxon>
        <taxon>Hypocreales</taxon>
        <taxon>Bionectriaceae</taxon>
        <taxon>Clonostachys</taxon>
    </lineage>
</organism>
<dbReference type="AlphaFoldDB" id="A0A8H7MZ35"/>
<name>A0A8H7MZ35_BIOOC</name>
<evidence type="ECO:0000313" key="2">
    <source>
        <dbReference type="Proteomes" id="UP000616885"/>
    </source>
</evidence>
<proteinExistence type="predicted"/>
<accession>A0A8H7MZ35</accession>
<comment type="caution">
    <text evidence="1">The sequence shown here is derived from an EMBL/GenBank/DDBJ whole genome shotgun (WGS) entry which is preliminary data.</text>
</comment>